<reference evidence="1 2" key="1">
    <citation type="journal article" date="2018" name="Front. Microbiol.">
        <title>Genome-Wide Analysis of Corynespora cassiicola Leaf Fall Disease Putative Effectors.</title>
        <authorList>
            <person name="Lopez D."/>
            <person name="Ribeiro S."/>
            <person name="Label P."/>
            <person name="Fumanal B."/>
            <person name="Venisse J.S."/>
            <person name="Kohler A."/>
            <person name="de Oliveira R.R."/>
            <person name="Labutti K."/>
            <person name="Lipzen A."/>
            <person name="Lail K."/>
            <person name="Bauer D."/>
            <person name="Ohm R.A."/>
            <person name="Barry K.W."/>
            <person name="Spatafora J."/>
            <person name="Grigoriev I.V."/>
            <person name="Martin F.M."/>
            <person name="Pujade-Renaud V."/>
        </authorList>
    </citation>
    <scope>NUCLEOTIDE SEQUENCE [LARGE SCALE GENOMIC DNA]</scope>
    <source>
        <strain evidence="1 2">Philippines</strain>
    </source>
</reference>
<gene>
    <name evidence="1" type="ORF">BS50DRAFT_413896</name>
</gene>
<evidence type="ECO:0000313" key="1">
    <source>
        <dbReference type="EMBL" id="PSN66390.1"/>
    </source>
</evidence>
<evidence type="ECO:0000313" key="2">
    <source>
        <dbReference type="Proteomes" id="UP000240883"/>
    </source>
</evidence>
<accession>A0A2T2NLY0</accession>
<dbReference type="EMBL" id="KZ678136">
    <property type="protein sequence ID" value="PSN66390.1"/>
    <property type="molecule type" value="Genomic_DNA"/>
</dbReference>
<dbReference type="Proteomes" id="UP000240883">
    <property type="component" value="Unassembled WGS sequence"/>
</dbReference>
<protein>
    <submittedName>
        <fullName evidence="1">Uncharacterized protein</fullName>
    </submittedName>
</protein>
<sequence>MVDYFSRCFSYMIGGVMCWNITNQGQCQRVYLHTIITTLAEQRTSFTQCTTESRSRTTPYVNPRLVRVARRPWYLSVSTCLADLHSKTPAIHPKQRNVLHKERHHVPCCQCHHSGTVDAAALYTLGDLSEWPGNPIPRYTSLYNLSEWRQVLATM</sequence>
<name>A0A2T2NLY0_CORCC</name>
<dbReference type="AlphaFoldDB" id="A0A2T2NLY0"/>
<keyword evidence="2" id="KW-1185">Reference proteome</keyword>
<organism evidence="1 2">
    <name type="scientific">Corynespora cassiicola Philippines</name>
    <dbReference type="NCBI Taxonomy" id="1448308"/>
    <lineage>
        <taxon>Eukaryota</taxon>
        <taxon>Fungi</taxon>
        <taxon>Dikarya</taxon>
        <taxon>Ascomycota</taxon>
        <taxon>Pezizomycotina</taxon>
        <taxon>Dothideomycetes</taxon>
        <taxon>Pleosporomycetidae</taxon>
        <taxon>Pleosporales</taxon>
        <taxon>Corynesporascaceae</taxon>
        <taxon>Corynespora</taxon>
    </lineage>
</organism>
<proteinExistence type="predicted"/>